<evidence type="ECO:0000259" key="1">
    <source>
        <dbReference type="Pfam" id="PF01863"/>
    </source>
</evidence>
<dbReference type="PANTHER" id="PTHR30399">
    <property type="entry name" value="UNCHARACTERIZED PROTEIN YGJP"/>
    <property type="match status" value="1"/>
</dbReference>
<dbReference type="EMBL" id="WBUI01000013">
    <property type="protein sequence ID" value="KAB2931506.1"/>
    <property type="molecule type" value="Genomic_DNA"/>
</dbReference>
<evidence type="ECO:0000313" key="3">
    <source>
        <dbReference type="Proteomes" id="UP000460298"/>
    </source>
</evidence>
<gene>
    <name evidence="2" type="ORF">F9K24_12980</name>
</gene>
<comment type="caution">
    <text evidence="2">The sequence shown here is derived from an EMBL/GenBank/DDBJ whole genome shotgun (WGS) entry which is preliminary data.</text>
</comment>
<feature type="domain" description="YgjP-like metallopeptidase" evidence="1">
    <location>
        <begin position="25"/>
        <end position="227"/>
    </location>
</feature>
<organism evidence="2 3">
    <name type="scientific">Leptonema illini</name>
    <dbReference type="NCBI Taxonomy" id="183"/>
    <lineage>
        <taxon>Bacteria</taxon>
        <taxon>Pseudomonadati</taxon>
        <taxon>Spirochaetota</taxon>
        <taxon>Spirochaetia</taxon>
        <taxon>Leptospirales</taxon>
        <taxon>Leptospiraceae</taxon>
        <taxon>Leptonema</taxon>
    </lineage>
</organism>
<dbReference type="InterPro" id="IPR053136">
    <property type="entry name" value="UTP_pyrophosphatase-like"/>
</dbReference>
<accession>A0A833LXU4</accession>
<dbReference type="CDD" id="cd07344">
    <property type="entry name" value="M48_yhfN_like"/>
    <property type="match status" value="1"/>
</dbReference>
<protein>
    <submittedName>
        <fullName evidence="2">M48 family metallopeptidase</fullName>
    </submittedName>
</protein>
<reference evidence="2 3" key="1">
    <citation type="submission" date="2019-10" db="EMBL/GenBank/DDBJ databases">
        <title>Extracellular Electron Transfer in a Candidatus Methanoperedens spp. Enrichment Culture.</title>
        <authorList>
            <person name="Berger S."/>
            <person name="Rangel Shaw D."/>
            <person name="Berben T."/>
            <person name="In 'T Zandt M."/>
            <person name="Frank J."/>
            <person name="Reimann J."/>
            <person name="Jetten M.S.M."/>
            <person name="Welte C.U."/>
        </authorList>
    </citation>
    <scope>NUCLEOTIDE SEQUENCE [LARGE SCALE GENOMIC DNA]</scope>
    <source>
        <strain evidence="2">SB12</strain>
    </source>
</reference>
<evidence type="ECO:0000313" key="2">
    <source>
        <dbReference type="EMBL" id="KAB2931506.1"/>
    </source>
</evidence>
<name>A0A833LXU4_9LEPT</name>
<sequence>MQTIELGDIQVDVIKKDIKNLHLSVLPPSGRVRISAPLRMDLENIRVFAISRLGWIKTQQKRMRSQLRESPREYVERESHYLWGRRYLLQIIEAEARPGIELHPRRIIMSVRPGASEEKRRQVLDKWYRQALKDTIPPLIEKWARLIGVESPRFEVRIMKTMWGSCTPGARLIRLNLELVKKPPECLEYIVVHELLHLLEPTHNARFVALMNQFMPKWALYREELNRLPVRHEEWEY</sequence>
<dbReference type="Proteomes" id="UP000460298">
    <property type="component" value="Unassembled WGS sequence"/>
</dbReference>
<dbReference type="Pfam" id="PF01863">
    <property type="entry name" value="YgjP-like"/>
    <property type="match status" value="1"/>
</dbReference>
<proteinExistence type="predicted"/>
<dbReference type="PANTHER" id="PTHR30399:SF1">
    <property type="entry name" value="UTP PYROPHOSPHATASE"/>
    <property type="match status" value="1"/>
</dbReference>
<dbReference type="InterPro" id="IPR002725">
    <property type="entry name" value="YgjP-like_metallopeptidase"/>
</dbReference>
<dbReference type="AlphaFoldDB" id="A0A833LXU4"/>
<dbReference type="Gene3D" id="3.30.2010.10">
    <property type="entry name" value="Metalloproteases ('zincins'), catalytic domain"/>
    <property type="match status" value="1"/>
</dbReference>